<dbReference type="PANTHER" id="PTHR43477:SF1">
    <property type="entry name" value="DIHYDROANTICAPSIN 7-DEHYDROGENASE"/>
    <property type="match status" value="1"/>
</dbReference>
<dbReference type="Gene3D" id="3.40.50.720">
    <property type="entry name" value="NAD(P)-binding Rossmann-like Domain"/>
    <property type="match status" value="1"/>
</dbReference>
<organism evidence="3 4">
    <name type="scientific">Kinneretia aquatilis</name>
    <dbReference type="NCBI Taxonomy" id="2070761"/>
    <lineage>
        <taxon>Bacteria</taxon>
        <taxon>Pseudomonadati</taxon>
        <taxon>Pseudomonadota</taxon>
        <taxon>Betaproteobacteria</taxon>
        <taxon>Burkholderiales</taxon>
        <taxon>Sphaerotilaceae</taxon>
        <taxon>Roseateles</taxon>
    </lineage>
</organism>
<dbReference type="PROSITE" id="PS00061">
    <property type="entry name" value="ADH_SHORT"/>
    <property type="match status" value="1"/>
</dbReference>
<dbReference type="RefSeq" id="WP_102768348.1">
    <property type="nucleotide sequence ID" value="NZ_POSP01000003.1"/>
</dbReference>
<evidence type="ECO:0000313" key="4">
    <source>
        <dbReference type="Proteomes" id="UP000235916"/>
    </source>
</evidence>
<evidence type="ECO:0000256" key="1">
    <source>
        <dbReference type="ARBA" id="ARBA00006484"/>
    </source>
</evidence>
<dbReference type="InterPro" id="IPR051122">
    <property type="entry name" value="SDR_DHRS6-like"/>
</dbReference>
<sequence length="245" mass="25730">MDLGLKGLRAVVTGGSAGIGAAIVHALAAEGCEVAFCARGPERIAARLAELQALQLPGRVQARALDVAEPGAFEAWLQELGPQDIFVANVSALSADWSQALALDVAATVRCCEAMLPWLQDSPQAAITCIGSRASSQACPNSEAYGAAKAAVAHYAKSLSARVLPRVRVNLVSPGDTWVEGGFWGRIAEQQPEAYQRALQRNPLKRLARVEEIARVVAFISSPAASFVAGANWYVDGGSTSHVQL</sequence>
<gene>
    <name evidence="3" type="ORF">C1O66_13455</name>
</gene>
<dbReference type="GO" id="GO:0016491">
    <property type="term" value="F:oxidoreductase activity"/>
    <property type="evidence" value="ECO:0007669"/>
    <property type="project" value="UniProtKB-KW"/>
</dbReference>
<dbReference type="InterPro" id="IPR020904">
    <property type="entry name" value="Sc_DH/Rdtase_CS"/>
</dbReference>
<reference evidence="3 4" key="1">
    <citation type="submission" date="2018-01" db="EMBL/GenBank/DDBJ databases">
        <title>Draft genome sequence of Paucibacter aquatile CR182 isolated from freshwater of the Nakdong River.</title>
        <authorList>
            <person name="Choi A."/>
            <person name="Chung E.J."/>
        </authorList>
    </citation>
    <scope>NUCLEOTIDE SEQUENCE [LARGE SCALE GENOMIC DNA]</scope>
    <source>
        <strain evidence="3 4">CR182</strain>
    </source>
</reference>
<dbReference type="EMBL" id="POSP01000003">
    <property type="protein sequence ID" value="PND38429.1"/>
    <property type="molecule type" value="Genomic_DNA"/>
</dbReference>
<dbReference type="InterPro" id="IPR036291">
    <property type="entry name" value="NAD(P)-bd_dom_sf"/>
</dbReference>
<keyword evidence="4" id="KW-1185">Reference proteome</keyword>
<dbReference type="InterPro" id="IPR002347">
    <property type="entry name" value="SDR_fam"/>
</dbReference>
<dbReference type="PANTHER" id="PTHR43477">
    <property type="entry name" value="DIHYDROANTICAPSIN 7-DEHYDROGENASE"/>
    <property type="match status" value="1"/>
</dbReference>
<accession>A0A2N8KY76</accession>
<evidence type="ECO:0000256" key="2">
    <source>
        <dbReference type="ARBA" id="ARBA00023002"/>
    </source>
</evidence>
<proteinExistence type="inferred from homology"/>
<protein>
    <submittedName>
        <fullName evidence="3">3-ketoacyl-ACP synthase</fullName>
    </submittedName>
</protein>
<dbReference type="SUPFAM" id="SSF51735">
    <property type="entry name" value="NAD(P)-binding Rossmann-fold domains"/>
    <property type="match status" value="1"/>
</dbReference>
<comment type="similarity">
    <text evidence="1">Belongs to the short-chain dehydrogenases/reductases (SDR) family.</text>
</comment>
<comment type="caution">
    <text evidence="3">The sequence shown here is derived from an EMBL/GenBank/DDBJ whole genome shotgun (WGS) entry which is preliminary data.</text>
</comment>
<dbReference type="OrthoDB" id="8959163at2"/>
<dbReference type="PRINTS" id="PR00081">
    <property type="entry name" value="GDHRDH"/>
</dbReference>
<name>A0A2N8KY76_9BURK</name>
<dbReference type="AlphaFoldDB" id="A0A2N8KY76"/>
<dbReference type="Pfam" id="PF13561">
    <property type="entry name" value="adh_short_C2"/>
    <property type="match status" value="1"/>
</dbReference>
<evidence type="ECO:0000313" key="3">
    <source>
        <dbReference type="EMBL" id="PND38429.1"/>
    </source>
</evidence>
<keyword evidence="2" id="KW-0560">Oxidoreductase</keyword>
<dbReference type="Proteomes" id="UP000235916">
    <property type="component" value="Unassembled WGS sequence"/>
</dbReference>